<keyword evidence="1" id="KW-0812">Transmembrane</keyword>
<proteinExistence type="predicted"/>
<feature type="transmembrane region" description="Helical" evidence="1">
    <location>
        <begin position="137"/>
        <end position="158"/>
    </location>
</feature>
<organism evidence="2 3">
    <name type="scientific">Neotamlana sedimentorum</name>
    <dbReference type="NCBI Taxonomy" id="1435349"/>
    <lineage>
        <taxon>Bacteria</taxon>
        <taxon>Pseudomonadati</taxon>
        <taxon>Bacteroidota</taxon>
        <taxon>Flavobacteriia</taxon>
        <taxon>Flavobacteriales</taxon>
        <taxon>Flavobacteriaceae</taxon>
        <taxon>Neotamlana</taxon>
    </lineage>
</organism>
<feature type="transmembrane region" description="Helical" evidence="1">
    <location>
        <begin position="76"/>
        <end position="95"/>
    </location>
</feature>
<evidence type="ECO:0000313" key="3">
    <source>
        <dbReference type="Proteomes" id="UP000032578"/>
    </source>
</evidence>
<feature type="transmembrane region" description="Helical" evidence="1">
    <location>
        <begin position="107"/>
        <end position="125"/>
    </location>
</feature>
<dbReference type="EMBL" id="JTDW01000012">
    <property type="protein sequence ID" value="KJD34223.1"/>
    <property type="molecule type" value="Genomic_DNA"/>
</dbReference>
<dbReference type="OrthoDB" id="1453530at2"/>
<gene>
    <name evidence="2" type="ORF">PW52_13600</name>
</gene>
<dbReference type="PATRIC" id="fig|1435349.4.peg.742"/>
<keyword evidence="3" id="KW-1185">Reference proteome</keyword>
<keyword evidence="1" id="KW-1133">Transmembrane helix</keyword>
<dbReference type="STRING" id="1435349.PW52_13600"/>
<evidence type="ECO:0000256" key="1">
    <source>
        <dbReference type="SAM" id="Phobius"/>
    </source>
</evidence>
<feature type="transmembrane region" description="Helical" evidence="1">
    <location>
        <begin position="6"/>
        <end position="26"/>
    </location>
</feature>
<dbReference type="Proteomes" id="UP000032578">
    <property type="component" value="Unassembled WGS sequence"/>
</dbReference>
<sequence length="238" mass="29110">MNEFLIKYYYIITFSVESLAAVTGLILYKKYKLTSAKYFIWFLCYLTICDTLAYYPLLIKHGYLSFLRNTRFFSNFWWSTLFWHIGAILFFTFYYRKILTYKTFKIVLKYAGYLFLAFCFIYVSLNFEDYFVRFFPVISVFGALIIFMCVMFYFIEMLQSNNILTFYKNLNFYITAISFIWWLIITATVFYEIYNSNNDWNFIFLRWQIYMFANAIMYFGFTFALIYCRPEAKGWLKE</sequence>
<evidence type="ECO:0000313" key="2">
    <source>
        <dbReference type="EMBL" id="KJD34223.1"/>
    </source>
</evidence>
<feature type="transmembrane region" description="Helical" evidence="1">
    <location>
        <begin position="38"/>
        <end position="56"/>
    </location>
</feature>
<name>A0A0D7W691_9FLAO</name>
<feature type="transmembrane region" description="Helical" evidence="1">
    <location>
        <begin position="170"/>
        <end position="194"/>
    </location>
</feature>
<protein>
    <submittedName>
        <fullName evidence="2">Membrane protein</fullName>
    </submittedName>
</protein>
<dbReference type="AlphaFoldDB" id="A0A0D7W691"/>
<keyword evidence="1" id="KW-0472">Membrane</keyword>
<accession>A0A0D7W691</accession>
<comment type="caution">
    <text evidence="2">The sequence shown here is derived from an EMBL/GenBank/DDBJ whole genome shotgun (WGS) entry which is preliminary data.</text>
</comment>
<feature type="transmembrane region" description="Helical" evidence="1">
    <location>
        <begin position="209"/>
        <end position="228"/>
    </location>
</feature>
<reference evidence="2 3" key="1">
    <citation type="submission" date="2014-11" db="EMBL/GenBank/DDBJ databases">
        <title>Tamlana sedimentorum sp. nov., isolated from shallow sand sediments of the Sea of Japan.</title>
        <authorList>
            <person name="Romanenko L.A."/>
        </authorList>
    </citation>
    <scope>NUCLEOTIDE SEQUENCE [LARGE SCALE GENOMIC DNA]</scope>
    <source>
        <strain evidence="2 3">JCM 19808</strain>
    </source>
</reference>